<reference evidence="4" key="1">
    <citation type="journal article" date="2011" name="Genome Biol.">
        <title>Comparative and functional genomics provide insights into the pathogenicity of dermatophytic fungi.</title>
        <authorList>
            <person name="Burmester A."/>
            <person name="Shelest E."/>
            <person name="Gloeckner G."/>
            <person name="Heddergott C."/>
            <person name="Schindler S."/>
            <person name="Staib P."/>
            <person name="Heidel A."/>
            <person name="Felder M."/>
            <person name="Petzold A."/>
            <person name="Szafranski K."/>
            <person name="Feuermann M."/>
            <person name="Pedruzzi I."/>
            <person name="Priebe S."/>
            <person name="Groth M."/>
            <person name="Winkler R."/>
            <person name="Li W."/>
            <person name="Kniemeyer O."/>
            <person name="Schroeckh V."/>
            <person name="Hertweck C."/>
            <person name="Hube B."/>
            <person name="White T.C."/>
            <person name="Platzer M."/>
            <person name="Guthke R."/>
            <person name="Heitman J."/>
            <person name="Woestemeyer J."/>
            <person name="Zipfel P.F."/>
            <person name="Monod M."/>
            <person name="Brakhage A.A."/>
        </authorList>
    </citation>
    <scope>NUCLEOTIDE SEQUENCE [LARGE SCALE GENOMIC DNA]</scope>
    <source>
        <strain evidence="4">HKI 0517</strain>
    </source>
</reference>
<dbReference type="RefSeq" id="XP_003022328.1">
    <property type="nucleotide sequence ID" value="XM_003022282.1"/>
</dbReference>
<dbReference type="KEGG" id="tve:TRV_03539"/>
<keyword evidence="4" id="KW-1185">Reference proteome</keyword>
<dbReference type="AlphaFoldDB" id="D4D8V1"/>
<evidence type="ECO:0000313" key="4">
    <source>
        <dbReference type="Proteomes" id="UP000008383"/>
    </source>
</evidence>
<dbReference type="HOGENOM" id="CLU_2252015_0_0_1"/>
<keyword evidence="2" id="KW-0812">Transmembrane</keyword>
<organism evidence="3 4">
    <name type="scientific">Trichophyton verrucosum (strain HKI 0517)</name>
    <dbReference type="NCBI Taxonomy" id="663202"/>
    <lineage>
        <taxon>Eukaryota</taxon>
        <taxon>Fungi</taxon>
        <taxon>Dikarya</taxon>
        <taxon>Ascomycota</taxon>
        <taxon>Pezizomycotina</taxon>
        <taxon>Eurotiomycetes</taxon>
        <taxon>Eurotiomycetidae</taxon>
        <taxon>Onygenales</taxon>
        <taxon>Arthrodermataceae</taxon>
        <taxon>Trichophyton</taxon>
    </lineage>
</organism>
<protein>
    <submittedName>
        <fullName evidence="3">Uncharacterized protein</fullName>
    </submittedName>
</protein>
<feature type="region of interest" description="Disordered" evidence="1">
    <location>
        <begin position="63"/>
        <end position="104"/>
    </location>
</feature>
<evidence type="ECO:0000313" key="3">
    <source>
        <dbReference type="EMBL" id="EFE41710.1"/>
    </source>
</evidence>
<feature type="compositionally biased region" description="Basic residues" evidence="1">
    <location>
        <begin position="78"/>
        <end position="95"/>
    </location>
</feature>
<comment type="caution">
    <text evidence="3">The sequence shown here is derived from an EMBL/GenBank/DDBJ whole genome shotgun (WGS) entry which is preliminary data.</text>
</comment>
<evidence type="ECO:0000256" key="2">
    <source>
        <dbReference type="SAM" id="Phobius"/>
    </source>
</evidence>
<name>D4D8V1_TRIVH</name>
<accession>D4D8V1</accession>
<dbReference type="GeneID" id="9580875"/>
<keyword evidence="2" id="KW-0472">Membrane</keyword>
<proteinExistence type="predicted"/>
<keyword evidence="2" id="KW-1133">Transmembrane helix</keyword>
<feature type="transmembrane region" description="Helical" evidence="2">
    <location>
        <begin position="26"/>
        <end position="47"/>
    </location>
</feature>
<dbReference type="EMBL" id="ACYE01000183">
    <property type="protein sequence ID" value="EFE41710.1"/>
    <property type="molecule type" value="Genomic_DNA"/>
</dbReference>
<dbReference type="Proteomes" id="UP000008383">
    <property type="component" value="Unassembled WGS sequence"/>
</dbReference>
<gene>
    <name evidence="3" type="ORF">TRV_03539</name>
</gene>
<evidence type="ECO:0000256" key="1">
    <source>
        <dbReference type="SAM" id="MobiDB-lite"/>
    </source>
</evidence>
<sequence length="104" mass="11503">MTLPTPFTFLSPSAGVDDEDACFCSAFFFFSLSFFLASAGIKVDYIIGRKWMFRSDRLPDHVSPAKPSAYAAAEKGRRSQKHGRQKRQAKGKAKKTIGGIIWPG</sequence>